<dbReference type="Proteomes" id="UP000031512">
    <property type="component" value="Chromosome 1"/>
</dbReference>
<comment type="catalytic activity">
    <reaction evidence="5">
        <text>N-terminal glycyl-[protein] + tetradecanoyl-CoA = N-tetradecanoylglycyl-[protein] + CoA + H(+)</text>
        <dbReference type="Rhea" id="RHEA:15521"/>
        <dbReference type="Rhea" id="RHEA-COMP:12666"/>
        <dbReference type="Rhea" id="RHEA-COMP:12667"/>
        <dbReference type="ChEBI" id="CHEBI:15378"/>
        <dbReference type="ChEBI" id="CHEBI:57287"/>
        <dbReference type="ChEBI" id="CHEBI:57385"/>
        <dbReference type="ChEBI" id="CHEBI:64723"/>
        <dbReference type="ChEBI" id="CHEBI:133050"/>
        <dbReference type="EC" id="2.3.1.97"/>
    </reaction>
</comment>
<comment type="similarity">
    <text evidence="1 6">Belongs to the NMT family.</text>
</comment>
<dbReference type="RefSeq" id="XP_004828610.1">
    <property type="nucleotide sequence ID" value="XM_004828553.1"/>
</dbReference>
<reference evidence="10 11" key="1">
    <citation type="journal article" date="2012" name="BMC Genomics">
        <title>Comparative genomic analysis and phylogenetic position of Theileria equi.</title>
        <authorList>
            <person name="Kappmeyer L.S."/>
            <person name="Thiagarajan M."/>
            <person name="Herndon D.R."/>
            <person name="Ramsay J.D."/>
            <person name="Caler E."/>
            <person name="Djikeng A."/>
            <person name="Gillespie J.J."/>
            <person name="Lau A.O."/>
            <person name="Roalson E.H."/>
            <person name="Silva J.C."/>
            <person name="Silva M.G."/>
            <person name="Suarez C.E."/>
            <person name="Ueti M.W."/>
            <person name="Nene V.M."/>
            <person name="Mealey R.H."/>
            <person name="Knowles D.P."/>
            <person name="Brayton K.A."/>
        </authorList>
    </citation>
    <scope>NUCLEOTIDE SEQUENCE [LARGE SCALE GENOMIC DNA]</scope>
    <source>
        <strain evidence="10 11">WA</strain>
    </source>
</reference>
<keyword evidence="4 5" id="KW-0012">Acyltransferase</keyword>
<keyword evidence="3 5" id="KW-0808">Transferase</keyword>
<dbReference type="PROSITE" id="PS00975">
    <property type="entry name" value="NMT_1"/>
    <property type="match status" value="1"/>
</dbReference>
<dbReference type="FunFam" id="3.40.630.170:FF:000003">
    <property type="entry name" value="Glycylpeptide N-tetradecanoyltransferase"/>
    <property type="match status" value="1"/>
</dbReference>
<dbReference type="FunFam" id="3.40.630.30:FF:000042">
    <property type="entry name" value="Glycylpeptide N-tetradecanoyltransferase"/>
    <property type="match status" value="1"/>
</dbReference>
<sequence>MANENQEYRKDKNDIPPDKKMDKIHTPEGLDPETLNNIMSALKIHGDSGDGPKLTNSRLIELYSQKEKGKPVKNDHKFWDTQPVTKFAESVKSEEIGPIDANNDVENVLKTPYPLPDGFEWVVIDIFSESDRERVYTLLNENYVEDDDNLFRFDYKAEFLIWALTPPGYNKDWHIGVMVSSSKRLVGFITGIPVTLSIMDKKMDIAEINFLCVHKKLRSKRLAPVLIKEITRRINLCGIWQAVYTAGILIPKPIAKCRYWHRPLDIKKLVDARFSGIGDRMTMSRAIRLYRVPDVSEDLRPMENKDVCGVHKLLKTHLEKYKIHQVFTPEEVKHIFLPKDEIIYTYVKSIKGSVTDIISFYSLPSSVIKNPKLSTIRAAYSYYNISTTIPYKKLIENAISLAKSNNFDVYNALDLMENKPILEVSINIHFNTVLGSKIW</sequence>
<dbReference type="Pfam" id="PF02799">
    <property type="entry name" value="NMT_C"/>
    <property type="match status" value="1"/>
</dbReference>
<dbReference type="STRING" id="1537102.L0AVN9"/>
<dbReference type="InterPro" id="IPR000903">
    <property type="entry name" value="NMT"/>
</dbReference>
<dbReference type="Gene3D" id="3.40.630.170">
    <property type="match status" value="1"/>
</dbReference>
<evidence type="ECO:0000313" key="10">
    <source>
        <dbReference type="EMBL" id="AFZ78944.1"/>
    </source>
</evidence>
<comment type="function">
    <text evidence="5">Adds a myristoyl group to the N-terminal glycine residue of certain cellular proteins.</text>
</comment>
<keyword evidence="11" id="KW-1185">Reference proteome</keyword>
<dbReference type="EMBL" id="CP001669">
    <property type="protein sequence ID" value="AFZ78944.1"/>
    <property type="molecule type" value="Genomic_DNA"/>
</dbReference>
<feature type="region of interest" description="Disordered" evidence="7">
    <location>
        <begin position="1"/>
        <end position="32"/>
    </location>
</feature>
<proteinExistence type="inferred from homology"/>
<name>L0AVN9_THEEQ</name>
<dbReference type="AlphaFoldDB" id="L0AVN9"/>
<evidence type="ECO:0000313" key="11">
    <source>
        <dbReference type="Proteomes" id="UP000031512"/>
    </source>
</evidence>
<dbReference type="GeneID" id="15807046"/>
<feature type="domain" description="Glycylpeptide N-tetradecanoyltransferase N-terminal" evidence="8">
    <location>
        <begin position="98"/>
        <end position="257"/>
    </location>
</feature>
<dbReference type="PANTHER" id="PTHR11377">
    <property type="entry name" value="N-MYRISTOYL TRANSFERASE"/>
    <property type="match status" value="1"/>
</dbReference>
<protein>
    <recommendedName>
        <fullName evidence="2 5">Glycylpeptide N-tetradecanoyltransferase</fullName>
        <ecNumber evidence="2 5">2.3.1.97</ecNumber>
    </recommendedName>
</protein>
<dbReference type="OrthoDB" id="60315at2759"/>
<feature type="domain" description="Glycylpeptide N-tetradecanoyltransferase C-terminal" evidence="9">
    <location>
        <begin position="272"/>
        <end position="423"/>
    </location>
</feature>
<dbReference type="Pfam" id="PF01233">
    <property type="entry name" value="NMT"/>
    <property type="match status" value="1"/>
</dbReference>
<gene>
    <name evidence="10" type="ORF">BEWA_017850</name>
</gene>
<dbReference type="InterPro" id="IPR022676">
    <property type="entry name" value="NMT_N"/>
</dbReference>
<dbReference type="InterPro" id="IPR022678">
    <property type="entry name" value="NMT_CS"/>
</dbReference>
<dbReference type="VEuPathDB" id="PiroplasmaDB:BEWA_017850"/>
<organism evidence="10 11">
    <name type="scientific">Theileria equi strain WA</name>
    <dbReference type="NCBI Taxonomy" id="1537102"/>
    <lineage>
        <taxon>Eukaryota</taxon>
        <taxon>Sar</taxon>
        <taxon>Alveolata</taxon>
        <taxon>Apicomplexa</taxon>
        <taxon>Aconoidasida</taxon>
        <taxon>Piroplasmida</taxon>
        <taxon>Theileriidae</taxon>
        <taxon>Theileria</taxon>
    </lineage>
</organism>
<evidence type="ECO:0000259" key="8">
    <source>
        <dbReference type="Pfam" id="PF01233"/>
    </source>
</evidence>
<accession>L0AVN9</accession>
<dbReference type="EC" id="2.3.1.97" evidence="2 5"/>
<dbReference type="SUPFAM" id="SSF55729">
    <property type="entry name" value="Acyl-CoA N-acyltransferases (Nat)"/>
    <property type="match status" value="2"/>
</dbReference>
<dbReference type="InterPro" id="IPR022677">
    <property type="entry name" value="NMT_C"/>
</dbReference>
<evidence type="ECO:0000256" key="1">
    <source>
        <dbReference type="ARBA" id="ARBA00009469"/>
    </source>
</evidence>
<evidence type="ECO:0000256" key="6">
    <source>
        <dbReference type="RuleBase" id="RU004178"/>
    </source>
</evidence>
<dbReference type="GO" id="GO:0004379">
    <property type="term" value="F:glycylpeptide N-tetradecanoyltransferase activity"/>
    <property type="evidence" value="ECO:0007669"/>
    <property type="project" value="UniProtKB-EC"/>
</dbReference>
<dbReference type="eggNOG" id="KOG2779">
    <property type="taxonomic scope" value="Eukaryota"/>
</dbReference>
<evidence type="ECO:0000259" key="9">
    <source>
        <dbReference type="Pfam" id="PF02799"/>
    </source>
</evidence>
<evidence type="ECO:0000256" key="5">
    <source>
        <dbReference type="RuleBase" id="RU000586"/>
    </source>
</evidence>
<dbReference type="InterPro" id="IPR016181">
    <property type="entry name" value="Acyl_CoA_acyltransferase"/>
</dbReference>
<dbReference type="PANTHER" id="PTHR11377:SF5">
    <property type="entry name" value="GLYCYLPEPTIDE N-TETRADECANOYLTRANSFERASE"/>
    <property type="match status" value="1"/>
</dbReference>
<dbReference type="PIRSF" id="PIRSF015892">
    <property type="entry name" value="N-myristl_transf"/>
    <property type="match status" value="1"/>
</dbReference>
<evidence type="ECO:0000256" key="2">
    <source>
        <dbReference type="ARBA" id="ARBA00012923"/>
    </source>
</evidence>
<evidence type="ECO:0000256" key="4">
    <source>
        <dbReference type="ARBA" id="ARBA00023315"/>
    </source>
</evidence>
<dbReference type="GO" id="GO:0005737">
    <property type="term" value="C:cytoplasm"/>
    <property type="evidence" value="ECO:0007669"/>
    <property type="project" value="TreeGrafter"/>
</dbReference>
<evidence type="ECO:0000256" key="3">
    <source>
        <dbReference type="ARBA" id="ARBA00022679"/>
    </source>
</evidence>
<dbReference type="KEGG" id="beq:BEWA_017850"/>
<evidence type="ECO:0000256" key="7">
    <source>
        <dbReference type="SAM" id="MobiDB-lite"/>
    </source>
</evidence>
<feature type="compositionally biased region" description="Basic and acidic residues" evidence="7">
    <location>
        <begin position="1"/>
        <end position="28"/>
    </location>
</feature>